<protein>
    <submittedName>
        <fullName evidence="2">Jg27821 protein</fullName>
    </submittedName>
</protein>
<sequence>MQSRKKKIKRHDVVYDNVDRDEIPKRGYYSELVSNMTKDDDSKLVFAKKRMKLLLQAKTDKLAPMLMSLPRPQKPKLLLPPGRWTTYSEDDSIVSPND</sequence>
<feature type="region of interest" description="Disordered" evidence="1">
    <location>
        <begin position="71"/>
        <end position="98"/>
    </location>
</feature>
<dbReference type="AlphaFoldDB" id="A0A8S4QY76"/>
<gene>
    <name evidence="2" type="primary">jg27821</name>
    <name evidence="2" type="ORF">PAEG_LOCUS6217</name>
</gene>
<keyword evidence="3" id="KW-1185">Reference proteome</keyword>
<accession>A0A8S4QY76</accession>
<dbReference type="EMBL" id="CAKXAJ010019494">
    <property type="protein sequence ID" value="CAH2218382.1"/>
    <property type="molecule type" value="Genomic_DNA"/>
</dbReference>
<feature type="compositionally biased region" description="Low complexity" evidence="1">
    <location>
        <begin position="71"/>
        <end position="81"/>
    </location>
</feature>
<name>A0A8S4QY76_9NEOP</name>
<evidence type="ECO:0000313" key="3">
    <source>
        <dbReference type="Proteomes" id="UP000838756"/>
    </source>
</evidence>
<dbReference type="OrthoDB" id="424310at2759"/>
<evidence type="ECO:0000313" key="2">
    <source>
        <dbReference type="EMBL" id="CAH2218382.1"/>
    </source>
</evidence>
<dbReference type="Proteomes" id="UP000838756">
    <property type="component" value="Unassembled WGS sequence"/>
</dbReference>
<evidence type="ECO:0000256" key="1">
    <source>
        <dbReference type="SAM" id="MobiDB-lite"/>
    </source>
</evidence>
<comment type="caution">
    <text evidence="2">The sequence shown here is derived from an EMBL/GenBank/DDBJ whole genome shotgun (WGS) entry which is preliminary data.</text>
</comment>
<proteinExistence type="predicted"/>
<organism evidence="2 3">
    <name type="scientific">Pararge aegeria aegeria</name>
    <dbReference type="NCBI Taxonomy" id="348720"/>
    <lineage>
        <taxon>Eukaryota</taxon>
        <taxon>Metazoa</taxon>
        <taxon>Ecdysozoa</taxon>
        <taxon>Arthropoda</taxon>
        <taxon>Hexapoda</taxon>
        <taxon>Insecta</taxon>
        <taxon>Pterygota</taxon>
        <taxon>Neoptera</taxon>
        <taxon>Endopterygota</taxon>
        <taxon>Lepidoptera</taxon>
        <taxon>Glossata</taxon>
        <taxon>Ditrysia</taxon>
        <taxon>Papilionoidea</taxon>
        <taxon>Nymphalidae</taxon>
        <taxon>Satyrinae</taxon>
        <taxon>Satyrini</taxon>
        <taxon>Parargina</taxon>
        <taxon>Pararge</taxon>
    </lineage>
</organism>
<reference evidence="2" key="1">
    <citation type="submission" date="2022-03" db="EMBL/GenBank/DDBJ databases">
        <authorList>
            <person name="Lindestad O."/>
        </authorList>
    </citation>
    <scope>NUCLEOTIDE SEQUENCE</scope>
</reference>